<evidence type="ECO:0008006" key="11">
    <source>
        <dbReference type="Google" id="ProtNLM"/>
    </source>
</evidence>
<feature type="transmembrane region" description="Helical" evidence="7">
    <location>
        <begin position="114"/>
        <end position="138"/>
    </location>
</feature>
<evidence type="ECO:0000313" key="8">
    <source>
        <dbReference type="EMBL" id="KLU91874.1"/>
    </source>
</evidence>
<dbReference type="InterPro" id="IPR039020">
    <property type="entry name" value="PaxB-like"/>
</dbReference>
<dbReference type="GO" id="GO:0016020">
    <property type="term" value="C:membrane"/>
    <property type="evidence" value="ECO:0007669"/>
    <property type="project" value="UniProtKB-SubCell"/>
</dbReference>
<dbReference type="OMA" id="APYWHAK"/>
<dbReference type="PANTHER" id="PTHR42038:SF2">
    <property type="entry name" value="TERPENE CYCLASE AUSL"/>
    <property type="match status" value="1"/>
</dbReference>
<evidence type="ECO:0000256" key="1">
    <source>
        <dbReference type="ARBA" id="ARBA00004141"/>
    </source>
</evidence>
<dbReference type="EMBL" id="ADBL01002672">
    <property type="status" value="NOT_ANNOTATED_CDS"/>
    <property type="molecule type" value="Genomic_DNA"/>
</dbReference>
<evidence type="ECO:0000313" key="9">
    <source>
        <dbReference type="EnsemblFungi" id="MAPG_10823T0"/>
    </source>
</evidence>
<name>A0A0C4EDL8_MAGP6</name>
<reference evidence="9" key="5">
    <citation type="submission" date="2015-06" db="UniProtKB">
        <authorList>
            <consortium name="EnsemblFungi"/>
        </authorList>
    </citation>
    <scope>IDENTIFICATION</scope>
    <source>
        <strain evidence="9">ATCC 64411</strain>
    </source>
</reference>
<dbReference type="Pfam" id="PF25129">
    <property type="entry name" value="Pyr4-TMTC"/>
    <property type="match status" value="1"/>
</dbReference>
<dbReference type="Proteomes" id="UP000011715">
    <property type="component" value="Unassembled WGS sequence"/>
</dbReference>
<evidence type="ECO:0000256" key="3">
    <source>
        <dbReference type="ARBA" id="ARBA00006757"/>
    </source>
</evidence>
<dbReference type="eggNOG" id="ENOG502RZ5S">
    <property type="taxonomic scope" value="Eukaryota"/>
</dbReference>
<dbReference type="VEuPathDB" id="FungiDB:MAPG_10823"/>
<feature type="transmembrane region" description="Helical" evidence="7">
    <location>
        <begin position="161"/>
        <end position="183"/>
    </location>
</feature>
<dbReference type="PANTHER" id="PTHR42038">
    <property type="match status" value="1"/>
</dbReference>
<comment type="pathway">
    <text evidence="2">Secondary metabolite biosynthesis.</text>
</comment>
<keyword evidence="6 7" id="KW-0472">Membrane</keyword>
<comment type="similarity">
    <text evidence="3">Belongs to the paxB family.</text>
</comment>
<dbReference type="GO" id="GO:0016829">
    <property type="term" value="F:lyase activity"/>
    <property type="evidence" value="ECO:0007669"/>
    <property type="project" value="InterPro"/>
</dbReference>
<evidence type="ECO:0000256" key="7">
    <source>
        <dbReference type="SAM" id="Phobius"/>
    </source>
</evidence>
<reference evidence="9" key="4">
    <citation type="journal article" date="2015" name="G3 (Bethesda)">
        <title>Genome sequences of three phytopathogenic species of the Magnaporthaceae family of fungi.</title>
        <authorList>
            <person name="Okagaki L.H."/>
            <person name="Nunes C.C."/>
            <person name="Sailsbery J."/>
            <person name="Clay B."/>
            <person name="Brown D."/>
            <person name="John T."/>
            <person name="Oh Y."/>
            <person name="Young N."/>
            <person name="Fitzgerald M."/>
            <person name="Haas B.J."/>
            <person name="Zeng Q."/>
            <person name="Young S."/>
            <person name="Adiconis X."/>
            <person name="Fan L."/>
            <person name="Levin J.Z."/>
            <person name="Mitchell T.K."/>
            <person name="Okubara P.A."/>
            <person name="Farman M.L."/>
            <person name="Kohn L.M."/>
            <person name="Birren B."/>
            <person name="Ma L.-J."/>
            <person name="Dean R.A."/>
        </authorList>
    </citation>
    <scope>NUCLEOTIDE SEQUENCE</scope>
    <source>
        <strain evidence="9">ATCC 64411 / 73-15</strain>
    </source>
</reference>
<organism evidence="9 10">
    <name type="scientific">Magnaporthiopsis poae (strain ATCC 64411 / 73-15)</name>
    <name type="common">Kentucky bluegrass fungus</name>
    <name type="synonym">Magnaporthe poae</name>
    <dbReference type="NCBI Taxonomy" id="644358"/>
    <lineage>
        <taxon>Eukaryota</taxon>
        <taxon>Fungi</taxon>
        <taxon>Dikarya</taxon>
        <taxon>Ascomycota</taxon>
        <taxon>Pezizomycotina</taxon>
        <taxon>Sordariomycetes</taxon>
        <taxon>Sordariomycetidae</taxon>
        <taxon>Magnaporthales</taxon>
        <taxon>Magnaporthaceae</taxon>
        <taxon>Magnaporthiopsis</taxon>
    </lineage>
</organism>
<feature type="transmembrane region" description="Helical" evidence="7">
    <location>
        <begin position="195"/>
        <end position="217"/>
    </location>
</feature>
<evidence type="ECO:0000256" key="2">
    <source>
        <dbReference type="ARBA" id="ARBA00005179"/>
    </source>
</evidence>
<dbReference type="AlphaFoldDB" id="A0A0C4EDL8"/>
<evidence type="ECO:0000256" key="5">
    <source>
        <dbReference type="ARBA" id="ARBA00022989"/>
    </source>
</evidence>
<evidence type="ECO:0000256" key="4">
    <source>
        <dbReference type="ARBA" id="ARBA00022692"/>
    </source>
</evidence>
<keyword evidence="10" id="KW-1185">Reference proteome</keyword>
<protein>
    <recommendedName>
        <fullName evidence="11">Integral membrane protein</fullName>
    </recommendedName>
</protein>
<comment type="subcellular location">
    <subcellularLocation>
        <location evidence="1">Membrane</location>
        <topology evidence="1">Multi-pass membrane protein</topology>
    </subcellularLocation>
</comment>
<dbReference type="EnsemblFungi" id="MAPG_10823T0">
    <property type="protein sequence ID" value="MAPG_10823T0"/>
    <property type="gene ID" value="MAPG_10823"/>
</dbReference>
<feature type="transmembrane region" description="Helical" evidence="7">
    <location>
        <begin position="229"/>
        <end position="250"/>
    </location>
</feature>
<feature type="transmembrane region" description="Helical" evidence="7">
    <location>
        <begin position="75"/>
        <end position="93"/>
    </location>
</feature>
<feature type="transmembrane region" description="Helical" evidence="7">
    <location>
        <begin position="20"/>
        <end position="39"/>
    </location>
</feature>
<proteinExistence type="inferred from homology"/>
<dbReference type="OrthoDB" id="5294024at2759"/>
<keyword evidence="5 7" id="KW-1133">Transmembrane helix</keyword>
<dbReference type="EMBL" id="GL876978">
    <property type="protein sequence ID" value="KLU91874.1"/>
    <property type="molecule type" value="Genomic_DNA"/>
</dbReference>
<dbReference type="STRING" id="644358.A0A0C4EDL8"/>
<evidence type="ECO:0000256" key="6">
    <source>
        <dbReference type="ARBA" id="ARBA00023136"/>
    </source>
</evidence>
<evidence type="ECO:0000313" key="10">
    <source>
        <dbReference type="Proteomes" id="UP000011715"/>
    </source>
</evidence>
<feature type="transmembrane region" description="Helical" evidence="7">
    <location>
        <begin position="51"/>
        <end position="69"/>
    </location>
</feature>
<reference evidence="8" key="2">
    <citation type="submission" date="2010-05" db="EMBL/GenBank/DDBJ databases">
        <title>The Genome Sequence of Magnaporthe poae strain ATCC 64411.</title>
        <authorList>
            <consortium name="The Broad Institute Genome Sequencing Platform"/>
            <consortium name="Broad Institute Genome Sequencing Center for Infectious Disease"/>
            <person name="Ma L.-J."/>
            <person name="Dead R."/>
            <person name="Young S."/>
            <person name="Zeng Q."/>
            <person name="Koehrsen M."/>
            <person name="Alvarado L."/>
            <person name="Berlin A."/>
            <person name="Chapman S.B."/>
            <person name="Chen Z."/>
            <person name="Freedman E."/>
            <person name="Gellesch M."/>
            <person name="Goldberg J."/>
            <person name="Griggs A."/>
            <person name="Gujja S."/>
            <person name="Heilman E.R."/>
            <person name="Heiman D."/>
            <person name="Hepburn T."/>
            <person name="Howarth C."/>
            <person name="Jen D."/>
            <person name="Larson L."/>
            <person name="Mehta T."/>
            <person name="Neiman D."/>
            <person name="Pearson M."/>
            <person name="Roberts A."/>
            <person name="Saif S."/>
            <person name="Shea T."/>
            <person name="Shenoy N."/>
            <person name="Sisk P."/>
            <person name="Stolte C."/>
            <person name="Sykes S."/>
            <person name="Walk T."/>
            <person name="White J."/>
            <person name="Yandava C."/>
            <person name="Haas B."/>
            <person name="Nusbaum C."/>
            <person name="Birren B."/>
        </authorList>
    </citation>
    <scope>NUCLEOTIDE SEQUENCE</scope>
    <source>
        <strain evidence="8">ATCC 64411</strain>
    </source>
</reference>
<reference evidence="8" key="3">
    <citation type="submission" date="2011-03" db="EMBL/GenBank/DDBJ databases">
        <title>Annotation of Magnaporthe poae ATCC 64411.</title>
        <authorList>
            <person name="Ma L.-J."/>
            <person name="Dead R."/>
            <person name="Young S.K."/>
            <person name="Zeng Q."/>
            <person name="Gargeya S."/>
            <person name="Fitzgerald M."/>
            <person name="Haas B."/>
            <person name="Abouelleil A."/>
            <person name="Alvarado L."/>
            <person name="Arachchi H.M."/>
            <person name="Berlin A."/>
            <person name="Brown A."/>
            <person name="Chapman S.B."/>
            <person name="Chen Z."/>
            <person name="Dunbar C."/>
            <person name="Freedman E."/>
            <person name="Gearin G."/>
            <person name="Gellesch M."/>
            <person name="Goldberg J."/>
            <person name="Griggs A."/>
            <person name="Gujja S."/>
            <person name="Heiman D."/>
            <person name="Howarth C."/>
            <person name="Larson L."/>
            <person name="Lui A."/>
            <person name="MacDonald P.J.P."/>
            <person name="Mehta T."/>
            <person name="Montmayeur A."/>
            <person name="Murphy C."/>
            <person name="Neiman D."/>
            <person name="Pearson M."/>
            <person name="Priest M."/>
            <person name="Roberts A."/>
            <person name="Saif S."/>
            <person name="Shea T."/>
            <person name="Shenoy N."/>
            <person name="Sisk P."/>
            <person name="Stolte C."/>
            <person name="Sykes S."/>
            <person name="Yandava C."/>
            <person name="Wortman J."/>
            <person name="Nusbaum C."/>
            <person name="Birren B."/>
        </authorList>
    </citation>
    <scope>NUCLEOTIDE SEQUENCE</scope>
    <source>
        <strain evidence="8">ATCC 64411</strain>
    </source>
</reference>
<reference evidence="10" key="1">
    <citation type="submission" date="2010-05" db="EMBL/GenBank/DDBJ databases">
        <title>The genome sequence of Magnaporthe poae strain ATCC 64411.</title>
        <authorList>
            <person name="Ma L.-J."/>
            <person name="Dead R."/>
            <person name="Young S."/>
            <person name="Zeng Q."/>
            <person name="Koehrsen M."/>
            <person name="Alvarado L."/>
            <person name="Berlin A."/>
            <person name="Chapman S.B."/>
            <person name="Chen Z."/>
            <person name="Freedman E."/>
            <person name="Gellesch M."/>
            <person name="Goldberg J."/>
            <person name="Griggs A."/>
            <person name="Gujja S."/>
            <person name="Heilman E.R."/>
            <person name="Heiman D."/>
            <person name="Hepburn T."/>
            <person name="Howarth C."/>
            <person name="Jen D."/>
            <person name="Larson L."/>
            <person name="Mehta T."/>
            <person name="Neiman D."/>
            <person name="Pearson M."/>
            <person name="Roberts A."/>
            <person name="Saif S."/>
            <person name="Shea T."/>
            <person name="Shenoy N."/>
            <person name="Sisk P."/>
            <person name="Stolte C."/>
            <person name="Sykes S."/>
            <person name="Walk T."/>
            <person name="White J."/>
            <person name="Yandava C."/>
            <person name="Haas B."/>
            <person name="Nusbaum C."/>
            <person name="Birren B."/>
        </authorList>
    </citation>
    <scope>NUCLEOTIDE SEQUENCE [LARGE SCALE GENOMIC DNA]</scope>
    <source>
        <strain evidence="10">ATCC 64411 / 73-15</strain>
    </source>
</reference>
<keyword evidence="4 7" id="KW-0812">Transmembrane</keyword>
<accession>A0A0C4EDL8</accession>
<sequence length="277" mass="30889">MGSNDVPPPHVPGYFTAVSARMLEAGGALWTISYLLYLAESRRSKSYGMPLAALALNFGWEVVYAFYVAEAASERAVFTVWCLIDLGLFYGVFRYGPREWARGSGGRSTWVSRNLAWLFGVLVALAIWAHWALAHWWIVNEVGKREGRFYHGRPAADTTELGYWTAGFCQLFLSATSLAQLLVRGHSGGVNWSIWGTRFAGSIIGLWGAYLWLWYYWPEGSPYVPTEMSVFLMVVSIACDLVYAPVLCYVRKTEQVLLDGSKVSGDYDLSAEKSKAA</sequence>
<gene>
    <name evidence="8" type="ORF">MAPG_10823</name>
</gene>